<evidence type="ECO:0000259" key="2">
    <source>
        <dbReference type="Pfam" id="PF16450"/>
    </source>
</evidence>
<dbReference type="EMBL" id="CM002928">
    <property type="protein sequence ID" value="KGN44596.1"/>
    <property type="molecule type" value="Genomic_DNA"/>
</dbReference>
<reference evidence="3 4" key="4">
    <citation type="journal article" date="2011" name="BMC Genomics">
        <title>RNA-Seq improves annotation of protein-coding genes in the cucumber genome.</title>
        <authorList>
            <person name="Li Z."/>
            <person name="Zhang Z."/>
            <person name="Yan P."/>
            <person name="Huang S."/>
            <person name="Fei Z."/>
            <person name="Lin K."/>
        </authorList>
    </citation>
    <scope>NUCLEOTIDE SEQUENCE [LARGE SCALE GENOMIC DNA]</scope>
    <source>
        <strain evidence="4">cv. 9930</strain>
    </source>
</reference>
<organism evidence="3 4">
    <name type="scientific">Cucumis sativus</name>
    <name type="common">Cucumber</name>
    <dbReference type="NCBI Taxonomy" id="3659"/>
    <lineage>
        <taxon>Eukaryota</taxon>
        <taxon>Viridiplantae</taxon>
        <taxon>Streptophyta</taxon>
        <taxon>Embryophyta</taxon>
        <taxon>Tracheophyta</taxon>
        <taxon>Spermatophyta</taxon>
        <taxon>Magnoliopsida</taxon>
        <taxon>eudicotyledons</taxon>
        <taxon>Gunneridae</taxon>
        <taxon>Pentapetalae</taxon>
        <taxon>rosids</taxon>
        <taxon>fabids</taxon>
        <taxon>Cucurbitales</taxon>
        <taxon>Cucurbitaceae</taxon>
        <taxon>Benincaseae</taxon>
        <taxon>Cucumis</taxon>
    </lineage>
</organism>
<feature type="region of interest" description="Disordered" evidence="1">
    <location>
        <begin position="1"/>
        <end position="43"/>
    </location>
</feature>
<dbReference type="STRING" id="3659.A0A0A0K9W2"/>
<protein>
    <recommendedName>
        <fullName evidence="2">Proteasomal ATPase second OB domain-containing protein</fullName>
    </recommendedName>
</protein>
<dbReference type="Proteomes" id="UP000029981">
    <property type="component" value="Chromosome 7"/>
</dbReference>
<evidence type="ECO:0000313" key="4">
    <source>
        <dbReference type="Proteomes" id="UP000029981"/>
    </source>
</evidence>
<keyword evidence="4" id="KW-1185">Reference proteome</keyword>
<feature type="compositionally biased region" description="Basic and acidic residues" evidence="1">
    <location>
        <begin position="19"/>
        <end position="34"/>
    </location>
</feature>
<dbReference type="OMA" id="PECAILM"/>
<evidence type="ECO:0000256" key="1">
    <source>
        <dbReference type="SAM" id="MobiDB-lite"/>
    </source>
</evidence>
<reference evidence="3 4" key="2">
    <citation type="journal article" date="2009" name="PLoS ONE">
        <title>An integrated genetic and cytogenetic map of the cucumber genome.</title>
        <authorList>
            <person name="Ren Y."/>
            <person name="Zhang Z."/>
            <person name="Liu J."/>
            <person name="Staub J.E."/>
            <person name="Han Y."/>
            <person name="Cheng Z."/>
            <person name="Li X."/>
            <person name="Lu J."/>
            <person name="Miao H."/>
            <person name="Kang H."/>
            <person name="Xie B."/>
            <person name="Gu X."/>
            <person name="Wang X."/>
            <person name="Du Y."/>
            <person name="Jin W."/>
            <person name="Huang S."/>
        </authorList>
    </citation>
    <scope>NUCLEOTIDE SEQUENCE [LARGE SCALE GENOMIC DNA]</scope>
    <source>
        <strain evidence="4">cv. 9930</strain>
    </source>
</reference>
<feature type="domain" description="Proteasomal ATPase second OB" evidence="2">
    <location>
        <begin position="40"/>
        <end position="91"/>
    </location>
</feature>
<evidence type="ECO:0000313" key="3">
    <source>
        <dbReference type="EMBL" id="KGN44596.1"/>
    </source>
</evidence>
<dbReference type="Gene3D" id="2.40.50.140">
    <property type="entry name" value="Nucleic acid-binding proteins"/>
    <property type="match status" value="1"/>
</dbReference>
<reference evidence="3 4" key="3">
    <citation type="journal article" date="2010" name="BMC Genomics">
        <title>Transcriptome sequencing and comparative analysis of cucumber flowers with different sex types.</title>
        <authorList>
            <person name="Guo S."/>
            <person name="Zheng Y."/>
            <person name="Joung J.G."/>
            <person name="Liu S."/>
            <person name="Zhang Z."/>
            <person name="Crasta O.R."/>
            <person name="Sobral B.W."/>
            <person name="Xu Y."/>
            <person name="Huang S."/>
            <person name="Fei Z."/>
        </authorList>
    </citation>
    <scope>NUCLEOTIDE SEQUENCE [LARGE SCALE GENOMIC DNA]</scope>
    <source>
        <strain evidence="4">cv. 9930</strain>
    </source>
</reference>
<sequence>MRSWHPTPDGHPTRPSASSEEKNEEDRYKVDDPRGSPMSVGNLEEPIDENHAIVSSFVGLKYYVGILLFVDKDQLELGCAILMHNNVGFVIVVNLANASFL</sequence>
<reference evidence="3 4" key="1">
    <citation type="journal article" date="2009" name="Nat. Genet.">
        <title>The genome of the cucumber, Cucumis sativus L.</title>
        <authorList>
            <person name="Huang S."/>
            <person name="Li R."/>
            <person name="Zhang Z."/>
            <person name="Li L."/>
            <person name="Gu X."/>
            <person name="Fan W."/>
            <person name="Lucas W.J."/>
            <person name="Wang X."/>
            <person name="Xie B."/>
            <person name="Ni P."/>
            <person name="Ren Y."/>
            <person name="Zhu H."/>
            <person name="Li J."/>
            <person name="Lin K."/>
            <person name="Jin W."/>
            <person name="Fei Z."/>
            <person name="Li G."/>
            <person name="Staub J."/>
            <person name="Kilian A."/>
            <person name="van der Vossen E.A."/>
            <person name="Wu Y."/>
            <person name="Guo J."/>
            <person name="He J."/>
            <person name="Jia Z."/>
            <person name="Ren Y."/>
            <person name="Tian G."/>
            <person name="Lu Y."/>
            <person name="Ruan J."/>
            <person name="Qian W."/>
            <person name="Wang M."/>
            <person name="Huang Q."/>
            <person name="Li B."/>
            <person name="Xuan Z."/>
            <person name="Cao J."/>
            <person name="Asan"/>
            <person name="Wu Z."/>
            <person name="Zhang J."/>
            <person name="Cai Q."/>
            <person name="Bai Y."/>
            <person name="Zhao B."/>
            <person name="Han Y."/>
            <person name="Li Y."/>
            <person name="Li X."/>
            <person name="Wang S."/>
            <person name="Shi Q."/>
            <person name="Liu S."/>
            <person name="Cho W.K."/>
            <person name="Kim J.Y."/>
            <person name="Xu Y."/>
            <person name="Heller-Uszynska K."/>
            <person name="Miao H."/>
            <person name="Cheng Z."/>
            <person name="Zhang S."/>
            <person name="Wu J."/>
            <person name="Yang Y."/>
            <person name="Kang H."/>
            <person name="Li M."/>
            <person name="Liang H."/>
            <person name="Ren X."/>
            <person name="Shi Z."/>
            <person name="Wen M."/>
            <person name="Jian M."/>
            <person name="Yang H."/>
            <person name="Zhang G."/>
            <person name="Yang Z."/>
            <person name="Chen R."/>
            <person name="Liu S."/>
            <person name="Li J."/>
            <person name="Ma L."/>
            <person name="Liu H."/>
            <person name="Zhou Y."/>
            <person name="Zhao J."/>
            <person name="Fang X."/>
            <person name="Li G."/>
            <person name="Fang L."/>
            <person name="Li Y."/>
            <person name="Liu D."/>
            <person name="Zheng H."/>
            <person name="Zhang Y."/>
            <person name="Qin N."/>
            <person name="Li Z."/>
            <person name="Yang G."/>
            <person name="Yang S."/>
            <person name="Bolund L."/>
            <person name="Kristiansen K."/>
            <person name="Zheng H."/>
            <person name="Li S."/>
            <person name="Zhang X."/>
            <person name="Yang H."/>
            <person name="Wang J."/>
            <person name="Sun R."/>
            <person name="Zhang B."/>
            <person name="Jiang S."/>
            <person name="Wang J."/>
            <person name="Du Y."/>
            <person name="Li S."/>
        </authorList>
    </citation>
    <scope>NUCLEOTIDE SEQUENCE [LARGE SCALE GENOMIC DNA]</scope>
    <source>
        <strain evidence="4">cv. 9930</strain>
    </source>
</reference>
<dbReference type="InterPro" id="IPR032501">
    <property type="entry name" value="Prot_ATP_ID_OB_2nd"/>
</dbReference>
<dbReference type="AlphaFoldDB" id="A0A0A0K9W2"/>
<accession>A0A0A0K9W2</accession>
<dbReference type="Pfam" id="PF16450">
    <property type="entry name" value="Prot_ATP_ID_OB_C"/>
    <property type="match status" value="1"/>
</dbReference>
<dbReference type="InterPro" id="IPR012340">
    <property type="entry name" value="NA-bd_OB-fold"/>
</dbReference>
<gene>
    <name evidence="3" type="ORF">Csa_7G339680</name>
</gene>
<dbReference type="Gramene" id="KGN44596">
    <property type="protein sequence ID" value="KGN44596"/>
    <property type="gene ID" value="Csa_7G339680"/>
</dbReference>
<name>A0A0A0K9W2_CUCSA</name>
<proteinExistence type="predicted"/>